<dbReference type="AlphaFoldDB" id="A0A9P8SYM5"/>
<accession>A0A9P8SYM5</accession>
<protein>
    <submittedName>
        <fullName evidence="1">Uncharacterized protein</fullName>
    </submittedName>
</protein>
<keyword evidence="2" id="KW-1185">Reference proteome</keyword>
<name>A0A9P8SYM5_9ASCO</name>
<reference evidence="1" key="1">
    <citation type="journal article" date="2021" name="Open Biol.">
        <title>Shared evolutionary footprints suggest mitochondrial oxidative damage underlies multiple complex I losses in fungi.</title>
        <authorList>
            <person name="Schikora-Tamarit M.A."/>
            <person name="Marcet-Houben M."/>
            <person name="Nosek J."/>
            <person name="Gabaldon T."/>
        </authorList>
    </citation>
    <scope>NUCLEOTIDE SEQUENCE</scope>
    <source>
        <strain evidence="1">NCAIM Y.01608</strain>
    </source>
</reference>
<proteinExistence type="predicted"/>
<gene>
    <name evidence="1" type="ORF">OGATHE_006092</name>
</gene>
<dbReference type="Proteomes" id="UP000788993">
    <property type="component" value="Unassembled WGS sequence"/>
</dbReference>
<sequence>MVDTSFSSFAAPNSLHFLSMAQILFSIADAKFDTTSCIKAWKFALVNMVRYGMINEFHSLMKLSMTSEVELRARISEEIR</sequence>
<dbReference type="EMBL" id="JAEUBD010001540">
    <property type="protein sequence ID" value="KAH3659209.1"/>
    <property type="molecule type" value="Genomic_DNA"/>
</dbReference>
<reference evidence="1" key="2">
    <citation type="submission" date="2021-01" db="EMBL/GenBank/DDBJ databases">
        <authorList>
            <person name="Schikora-Tamarit M.A."/>
        </authorList>
    </citation>
    <scope>NUCLEOTIDE SEQUENCE</scope>
    <source>
        <strain evidence="1">NCAIM Y.01608</strain>
    </source>
</reference>
<comment type="caution">
    <text evidence="1">The sequence shown here is derived from an EMBL/GenBank/DDBJ whole genome shotgun (WGS) entry which is preliminary data.</text>
</comment>
<evidence type="ECO:0000313" key="1">
    <source>
        <dbReference type="EMBL" id="KAH3659209.1"/>
    </source>
</evidence>
<evidence type="ECO:0000313" key="2">
    <source>
        <dbReference type="Proteomes" id="UP000788993"/>
    </source>
</evidence>
<organism evidence="1 2">
    <name type="scientific">Ogataea polymorpha</name>
    <dbReference type="NCBI Taxonomy" id="460523"/>
    <lineage>
        <taxon>Eukaryota</taxon>
        <taxon>Fungi</taxon>
        <taxon>Dikarya</taxon>
        <taxon>Ascomycota</taxon>
        <taxon>Saccharomycotina</taxon>
        <taxon>Pichiomycetes</taxon>
        <taxon>Pichiales</taxon>
        <taxon>Pichiaceae</taxon>
        <taxon>Ogataea</taxon>
    </lineage>
</organism>